<dbReference type="Proteomes" id="UP000326202">
    <property type="component" value="Chromosome"/>
</dbReference>
<dbReference type="OrthoDB" id="9806880at2"/>
<name>A0A5J6MQS9_9PROT</name>
<feature type="transmembrane region" description="Helical" evidence="4">
    <location>
        <begin position="33"/>
        <end position="58"/>
    </location>
</feature>
<evidence type="ECO:0000259" key="5">
    <source>
        <dbReference type="SMART" id="SM00563"/>
    </source>
</evidence>
<dbReference type="GO" id="GO:0003841">
    <property type="term" value="F:1-acylglycerol-3-phosphate O-acyltransferase activity"/>
    <property type="evidence" value="ECO:0007669"/>
    <property type="project" value="TreeGrafter"/>
</dbReference>
<evidence type="ECO:0000256" key="3">
    <source>
        <dbReference type="ARBA" id="ARBA00023315"/>
    </source>
</evidence>
<comment type="pathway">
    <text evidence="1">Lipid metabolism.</text>
</comment>
<dbReference type="RefSeq" id="WP_151180047.1">
    <property type="nucleotide sequence ID" value="NZ_CP042906.1"/>
</dbReference>
<protein>
    <submittedName>
        <fullName evidence="6">1-acyl-sn-glycerol-3-phosphate acyltransferase</fullName>
    </submittedName>
</protein>
<keyword evidence="4" id="KW-1133">Transmembrane helix</keyword>
<dbReference type="PANTHER" id="PTHR10434:SF11">
    <property type="entry name" value="1-ACYL-SN-GLYCEROL-3-PHOSPHATE ACYLTRANSFERASE"/>
    <property type="match status" value="1"/>
</dbReference>
<evidence type="ECO:0000313" key="7">
    <source>
        <dbReference type="Proteomes" id="UP000326202"/>
    </source>
</evidence>
<keyword evidence="7" id="KW-1185">Reference proteome</keyword>
<keyword evidence="3 6" id="KW-0012">Acyltransferase</keyword>
<dbReference type="GO" id="GO:0006654">
    <property type="term" value="P:phosphatidic acid biosynthetic process"/>
    <property type="evidence" value="ECO:0007669"/>
    <property type="project" value="TreeGrafter"/>
</dbReference>
<dbReference type="SMART" id="SM00563">
    <property type="entry name" value="PlsC"/>
    <property type="match status" value="1"/>
</dbReference>
<evidence type="ECO:0000256" key="1">
    <source>
        <dbReference type="ARBA" id="ARBA00005189"/>
    </source>
</evidence>
<dbReference type="CDD" id="cd07989">
    <property type="entry name" value="LPLAT_AGPAT-like"/>
    <property type="match status" value="1"/>
</dbReference>
<dbReference type="KEGG" id="htq:FRZ44_53570"/>
<proteinExistence type="predicted"/>
<accession>A0A5J6MQS9</accession>
<organism evidence="6 7">
    <name type="scientific">Hypericibacter terrae</name>
    <dbReference type="NCBI Taxonomy" id="2602015"/>
    <lineage>
        <taxon>Bacteria</taxon>
        <taxon>Pseudomonadati</taxon>
        <taxon>Pseudomonadota</taxon>
        <taxon>Alphaproteobacteria</taxon>
        <taxon>Rhodospirillales</taxon>
        <taxon>Dongiaceae</taxon>
        <taxon>Hypericibacter</taxon>
    </lineage>
</organism>
<feature type="domain" description="Phospholipid/glycerol acyltransferase" evidence="5">
    <location>
        <begin position="89"/>
        <end position="206"/>
    </location>
</feature>
<dbReference type="Pfam" id="PF01553">
    <property type="entry name" value="Acyltransferase"/>
    <property type="match status" value="1"/>
</dbReference>
<gene>
    <name evidence="6" type="ORF">FRZ44_53570</name>
</gene>
<evidence type="ECO:0000313" key="6">
    <source>
        <dbReference type="EMBL" id="QEX20042.1"/>
    </source>
</evidence>
<dbReference type="PANTHER" id="PTHR10434">
    <property type="entry name" value="1-ACYL-SN-GLYCEROL-3-PHOSPHATE ACYLTRANSFERASE"/>
    <property type="match status" value="1"/>
</dbReference>
<reference evidence="6 7" key="1">
    <citation type="submission" date="2019-08" db="EMBL/GenBank/DDBJ databases">
        <title>Hyperibacter terrae gen. nov., sp. nov. and Hyperibacter viscosus sp. nov., two new members in the family Rhodospirillaceae isolated from the rhizosphere of Hypericum perforatum.</title>
        <authorList>
            <person name="Noviana Z."/>
        </authorList>
    </citation>
    <scope>NUCLEOTIDE SEQUENCE [LARGE SCALE GENOMIC DNA]</scope>
    <source>
        <strain evidence="6 7">R5913</strain>
    </source>
</reference>
<keyword evidence="4" id="KW-0812">Transmembrane</keyword>
<dbReference type="AlphaFoldDB" id="A0A5J6MQS9"/>
<sequence length="311" mass="33894">MALPRPPRLKLLPPEDPPPELVLGSTYRAIFRAIPYILCTLVLIPVQAFAIAIGWSLAQRLPIFYHRICCRIMGMHVTIRGHRSRAHPTLFIANHSSYLDIMVLGSLVPASFVAKAEIAGWPFFGTLAKLQRSVFVDRQRQNTHLQRDEMQKRIDDGENLILFPEGTSDDGTTVKPFRSALLSVAERRVGPGQTPLTLQPVSVAYTRLNGVPLGIGLRPLVAWYGDMELAPHLGRFLGLGDIEVVVEFHPTVTIESFGSRKALTDHCFREVASGVAAALSGRPQALPASAPAPLGAMPAPVARQLPSGVPS</sequence>
<dbReference type="EMBL" id="CP042906">
    <property type="protein sequence ID" value="QEX20042.1"/>
    <property type="molecule type" value="Genomic_DNA"/>
</dbReference>
<dbReference type="InterPro" id="IPR002123">
    <property type="entry name" value="Plipid/glycerol_acylTrfase"/>
</dbReference>
<keyword evidence="2 6" id="KW-0808">Transferase</keyword>
<keyword evidence="4" id="KW-0472">Membrane</keyword>
<evidence type="ECO:0000256" key="4">
    <source>
        <dbReference type="SAM" id="Phobius"/>
    </source>
</evidence>
<dbReference type="SUPFAM" id="SSF69593">
    <property type="entry name" value="Glycerol-3-phosphate (1)-acyltransferase"/>
    <property type="match status" value="1"/>
</dbReference>
<evidence type="ECO:0000256" key="2">
    <source>
        <dbReference type="ARBA" id="ARBA00022679"/>
    </source>
</evidence>